<keyword evidence="8" id="KW-1185">Reference proteome</keyword>
<keyword evidence="5" id="KW-0378">Hydrolase</keyword>
<evidence type="ECO:0000256" key="3">
    <source>
        <dbReference type="ARBA" id="ARBA00014180"/>
    </source>
</evidence>
<comment type="similarity">
    <text evidence="2">Belongs to the dienelactone hydrolase family.</text>
</comment>
<evidence type="ECO:0000259" key="6">
    <source>
        <dbReference type="Pfam" id="PF01738"/>
    </source>
</evidence>
<dbReference type="Gene3D" id="3.40.50.1820">
    <property type="entry name" value="alpha/beta hydrolase"/>
    <property type="match status" value="1"/>
</dbReference>
<proteinExistence type="inferred from homology"/>
<dbReference type="AlphaFoldDB" id="A0AAW1MA36"/>
<dbReference type="PANTHER" id="PTHR46812:SF1">
    <property type="entry name" value="CARBOXYMETHYLENEBUTENOLIDASE HOMOLOG"/>
    <property type="match status" value="1"/>
</dbReference>
<dbReference type="InterPro" id="IPR002925">
    <property type="entry name" value="Dienelactn_hydro"/>
</dbReference>
<name>A0AAW1MA36_SAPOF</name>
<dbReference type="SUPFAM" id="SSF53474">
    <property type="entry name" value="alpha/beta-Hydrolases"/>
    <property type="match status" value="1"/>
</dbReference>
<gene>
    <name evidence="7" type="ORF">RND81_03G227700</name>
</gene>
<dbReference type="InterPro" id="IPR029058">
    <property type="entry name" value="AB_hydrolase_fold"/>
</dbReference>
<dbReference type="EMBL" id="JBDFQZ010000003">
    <property type="protein sequence ID" value="KAK9743269.1"/>
    <property type="molecule type" value="Genomic_DNA"/>
</dbReference>
<evidence type="ECO:0000313" key="8">
    <source>
        <dbReference type="Proteomes" id="UP001443914"/>
    </source>
</evidence>
<protein>
    <recommendedName>
        <fullName evidence="3">Carboxymethylenebutenolidase homolog</fullName>
    </recommendedName>
</protein>
<dbReference type="PANTHER" id="PTHR46812">
    <property type="entry name" value="CARBOXYMETHYLENEBUTENOLIDASE HOMOLOG"/>
    <property type="match status" value="1"/>
</dbReference>
<evidence type="ECO:0000256" key="2">
    <source>
        <dbReference type="ARBA" id="ARBA00008456"/>
    </source>
</evidence>
<evidence type="ECO:0000256" key="4">
    <source>
        <dbReference type="ARBA" id="ARBA00022490"/>
    </source>
</evidence>
<evidence type="ECO:0000256" key="5">
    <source>
        <dbReference type="ARBA" id="ARBA00022801"/>
    </source>
</evidence>
<comment type="caution">
    <text evidence="7">The sequence shown here is derived from an EMBL/GenBank/DDBJ whole genome shotgun (WGS) entry which is preliminary data.</text>
</comment>
<sequence>MWLTSSLCLELPPTFCLLRSRQTRLSFPSSNSLLPISKRCDFVTWRSISASVQKKPYIVCCSQLEVENDLDVEACELVNGSELIIGEGSDRINALLFSAVKNNNGVGILLLSDIFGLEDSYNRDFAYRVACNGYNVLVPDLFRGDPWSRERSEAMFEEWLARQEPNRVAKDIAASTKWMVDEFKAAGLSKKLGVIGFCFGGARLLEVLARDEKSIFGTGVSYYGSRMDPSTARNVKVPVLLITGSRDPLCTVDTVNEVNNAIANESKVVIFEGRGHGFVHRPQTSEDDDDAEEAFMIMRNWLSDQLINEN</sequence>
<dbReference type="Pfam" id="PF01738">
    <property type="entry name" value="DLH"/>
    <property type="match status" value="1"/>
</dbReference>
<dbReference type="GO" id="GO:0005829">
    <property type="term" value="C:cytosol"/>
    <property type="evidence" value="ECO:0007669"/>
    <property type="project" value="UniProtKB-SubCell"/>
</dbReference>
<dbReference type="Proteomes" id="UP001443914">
    <property type="component" value="Unassembled WGS sequence"/>
</dbReference>
<keyword evidence="4" id="KW-0963">Cytoplasm</keyword>
<dbReference type="InterPro" id="IPR042946">
    <property type="entry name" value="CMBL"/>
</dbReference>
<evidence type="ECO:0000313" key="7">
    <source>
        <dbReference type="EMBL" id="KAK9743269.1"/>
    </source>
</evidence>
<feature type="domain" description="Dienelactone hydrolase" evidence="6">
    <location>
        <begin position="94"/>
        <end position="303"/>
    </location>
</feature>
<dbReference type="GO" id="GO:0016787">
    <property type="term" value="F:hydrolase activity"/>
    <property type="evidence" value="ECO:0007669"/>
    <property type="project" value="UniProtKB-KW"/>
</dbReference>
<comment type="subcellular location">
    <subcellularLocation>
        <location evidence="1">Cytoplasm</location>
        <location evidence="1">Cytosol</location>
    </subcellularLocation>
</comment>
<dbReference type="GO" id="GO:0009507">
    <property type="term" value="C:chloroplast"/>
    <property type="evidence" value="ECO:0007669"/>
    <property type="project" value="TreeGrafter"/>
</dbReference>
<reference evidence="7" key="1">
    <citation type="submission" date="2024-03" db="EMBL/GenBank/DDBJ databases">
        <title>WGS assembly of Saponaria officinalis var. Norfolk2.</title>
        <authorList>
            <person name="Jenkins J."/>
            <person name="Shu S."/>
            <person name="Grimwood J."/>
            <person name="Barry K."/>
            <person name="Goodstein D."/>
            <person name="Schmutz J."/>
            <person name="Leebens-Mack J."/>
            <person name="Osbourn A."/>
        </authorList>
    </citation>
    <scope>NUCLEOTIDE SEQUENCE [LARGE SCALE GENOMIC DNA]</scope>
    <source>
        <strain evidence="7">JIC</strain>
    </source>
</reference>
<accession>A0AAW1MA36</accession>
<organism evidence="7 8">
    <name type="scientific">Saponaria officinalis</name>
    <name type="common">Common soapwort</name>
    <name type="synonym">Lychnis saponaria</name>
    <dbReference type="NCBI Taxonomy" id="3572"/>
    <lineage>
        <taxon>Eukaryota</taxon>
        <taxon>Viridiplantae</taxon>
        <taxon>Streptophyta</taxon>
        <taxon>Embryophyta</taxon>
        <taxon>Tracheophyta</taxon>
        <taxon>Spermatophyta</taxon>
        <taxon>Magnoliopsida</taxon>
        <taxon>eudicotyledons</taxon>
        <taxon>Gunneridae</taxon>
        <taxon>Pentapetalae</taxon>
        <taxon>Caryophyllales</taxon>
        <taxon>Caryophyllaceae</taxon>
        <taxon>Caryophylleae</taxon>
        <taxon>Saponaria</taxon>
    </lineage>
</organism>
<evidence type="ECO:0000256" key="1">
    <source>
        <dbReference type="ARBA" id="ARBA00004514"/>
    </source>
</evidence>